<protein>
    <submittedName>
        <fullName evidence="2">AAA-like domain protein</fullName>
    </submittedName>
</protein>
<accession>A0A0J6WH86</accession>
<evidence type="ECO:0000313" key="3">
    <source>
        <dbReference type="Proteomes" id="UP000036513"/>
    </source>
</evidence>
<dbReference type="AlphaFoldDB" id="A0A0J6WH86"/>
<sequence>MGDYFPALKKQDGNILYTADGTVWAVYLLRGINTNPYDVDKIDACQAAHDRLFTQLSKLRATDFLLMGAKAKTPAATVMARCAAGIPNFTKENYPELDDQFNALYTKVAKTGELAEYQRIYLLAIGFPVSRSIVESLLSSVAVIDPHRNVSRRTITELENQYFRALPREFRPIRATEEHTAWMFDRIRLRGITVPDFPDATVTRAAVRNPRSFPEVHINKAADTDALYEDFIEKVKDDNPAVTERGGRGLPTAALSVACLAAAAAAATLTTYRWIGIALTALAIAAVVVGSVIVKNSSQNARNTLRQNFKSTRWSQALAVHNVETRSPEFPDGYTSYQTQIAISRYPSVDSFDINTFTYLVDQEIDIDADFALRFDFSQALISKTGMRRARRELDAEDAANTQDEFDAEDYADQRGEQRDFRRHVKDESGPRGMRVAAIFSFAHQHLETLDERVGAITQHFTDHGFTPLTPVGGQFDLWQAMIPGAPCPAVVEDLKQATTVGLFSGFMPIRRTVVGDPVGIPVMINEENALGQIVHWDILNATDKGNASTAANGAQGAGKSEFVKSLIGWMHDLRRPCHIIDQDPAGEYVVFAQSLTRPEIIDVTDPTAELGGGLSLDILKCFPPAEAARIFLDLWLPLLGFDRRSEEVALLANLLAPDYRQAMRIASTRDLIEHLPTIVGQVSRNLNLALSSWARLPYTHAFIDPVINGERITYPGFTPRAQTVVFRTHKLSVHRPKPGESASEAEDSQKFAAMAYTAIAHLTAERFAAIPGACAFVADELKLLKGSKVMQRLVEQPDRMGRKAGNFVLIAFQLAADADEHTALIERKLVMRQKTRDNAAASLRWADVPPTQRLVTRCVEDTSPTDPETKQPLANRAGEGWYNDSGNIARVRTIGHLLPQRRRYSDTTSSKRIRARDLIATSSAAPMSTGSAADGVAS</sequence>
<feature type="compositionally biased region" description="Basic and acidic residues" evidence="1">
    <location>
        <begin position="412"/>
        <end position="428"/>
    </location>
</feature>
<organism evidence="2 3">
    <name type="scientific">Mycolicibacterium chlorophenolicum</name>
    <dbReference type="NCBI Taxonomy" id="37916"/>
    <lineage>
        <taxon>Bacteria</taxon>
        <taxon>Bacillati</taxon>
        <taxon>Actinomycetota</taxon>
        <taxon>Actinomycetes</taxon>
        <taxon>Mycobacteriales</taxon>
        <taxon>Mycobacteriaceae</taxon>
        <taxon>Mycolicibacterium</taxon>
    </lineage>
</organism>
<dbReference type="Pfam" id="PF12846">
    <property type="entry name" value="AAA_10"/>
    <property type="match status" value="1"/>
</dbReference>
<dbReference type="InterPro" id="IPR027417">
    <property type="entry name" value="P-loop_NTPase"/>
</dbReference>
<evidence type="ECO:0000256" key="1">
    <source>
        <dbReference type="SAM" id="MobiDB-lite"/>
    </source>
</evidence>
<proteinExistence type="predicted"/>
<gene>
    <name evidence="2" type="ORF">MCHLDSM_01238</name>
</gene>
<dbReference type="PATRIC" id="fig|37916.4.peg.1121"/>
<dbReference type="STRING" id="37916.MCHLDSM_01238"/>
<dbReference type="EMBL" id="JYNL01000009">
    <property type="protein sequence ID" value="KMO82615.1"/>
    <property type="molecule type" value="Genomic_DNA"/>
</dbReference>
<feature type="region of interest" description="Disordered" evidence="1">
    <location>
        <begin position="861"/>
        <end position="880"/>
    </location>
</feature>
<dbReference type="Proteomes" id="UP000036513">
    <property type="component" value="Unassembled WGS sequence"/>
</dbReference>
<name>A0A0J6WH86_9MYCO</name>
<dbReference type="Gene3D" id="3.40.50.300">
    <property type="entry name" value="P-loop containing nucleotide triphosphate hydrolases"/>
    <property type="match status" value="1"/>
</dbReference>
<keyword evidence="3" id="KW-1185">Reference proteome</keyword>
<dbReference type="RefSeq" id="WP_048469153.1">
    <property type="nucleotide sequence ID" value="NZ_JYNL01000009.1"/>
</dbReference>
<feature type="region of interest" description="Disordered" evidence="1">
    <location>
        <begin position="393"/>
        <end position="428"/>
    </location>
</feature>
<dbReference type="SUPFAM" id="SSF52540">
    <property type="entry name" value="P-loop containing nucleoside triphosphate hydrolases"/>
    <property type="match status" value="1"/>
</dbReference>
<evidence type="ECO:0000313" key="2">
    <source>
        <dbReference type="EMBL" id="KMO82615.1"/>
    </source>
</evidence>
<comment type="caution">
    <text evidence="2">The sequence shown here is derived from an EMBL/GenBank/DDBJ whole genome shotgun (WGS) entry which is preliminary data.</text>
</comment>
<reference evidence="2 3" key="1">
    <citation type="journal article" date="2015" name="Genome Biol. Evol.">
        <title>Characterization of Three Mycobacterium spp. with Potential Use in Bioremediation by Genome Sequencing and Comparative Genomics.</title>
        <authorList>
            <person name="Das S."/>
            <person name="Pettersson B.M."/>
            <person name="Behra P.R."/>
            <person name="Ramesh M."/>
            <person name="Dasgupta S."/>
            <person name="Bhattacharya A."/>
            <person name="Kirsebom L.A."/>
        </authorList>
    </citation>
    <scope>NUCLEOTIDE SEQUENCE [LARGE SCALE GENOMIC DNA]</scope>
    <source>
        <strain evidence="2 3">DSM 43826</strain>
    </source>
</reference>